<keyword evidence="2" id="KW-1185">Reference proteome</keyword>
<comment type="caution">
    <text evidence="1">The sequence shown here is derived from an EMBL/GenBank/DDBJ whole genome shotgun (WGS) entry which is preliminary data.</text>
</comment>
<feature type="non-terminal residue" evidence="1">
    <location>
        <position position="1"/>
    </location>
</feature>
<dbReference type="Proteomes" id="UP000499080">
    <property type="component" value="Unassembled WGS sequence"/>
</dbReference>
<protein>
    <submittedName>
        <fullName evidence="1">Uncharacterized protein</fullName>
    </submittedName>
</protein>
<dbReference type="AlphaFoldDB" id="A0A4Y2GWR9"/>
<organism evidence="1 2">
    <name type="scientific">Araneus ventricosus</name>
    <name type="common">Orbweaver spider</name>
    <name type="synonym">Epeira ventricosa</name>
    <dbReference type="NCBI Taxonomy" id="182803"/>
    <lineage>
        <taxon>Eukaryota</taxon>
        <taxon>Metazoa</taxon>
        <taxon>Ecdysozoa</taxon>
        <taxon>Arthropoda</taxon>
        <taxon>Chelicerata</taxon>
        <taxon>Arachnida</taxon>
        <taxon>Araneae</taxon>
        <taxon>Araneomorphae</taxon>
        <taxon>Entelegynae</taxon>
        <taxon>Araneoidea</taxon>
        <taxon>Araneidae</taxon>
        <taxon>Araneus</taxon>
    </lineage>
</organism>
<name>A0A4Y2GWR9_ARAVE</name>
<sequence length="60" mass="6698">EQAWYRLQSKLPTGMTTNSQALEFIAVGPIGVDRGEIGFLKPLKCRRGVGAEGFWRVVYV</sequence>
<gene>
    <name evidence="1" type="ORF">AVEN_157495_1</name>
</gene>
<proteinExistence type="predicted"/>
<dbReference type="EMBL" id="BGPR01001588">
    <property type="protein sequence ID" value="GBM57309.1"/>
    <property type="molecule type" value="Genomic_DNA"/>
</dbReference>
<evidence type="ECO:0000313" key="1">
    <source>
        <dbReference type="EMBL" id="GBM57309.1"/>
    </source>
</evidence>
<evidence type="ECO:0000313" key="2">
    <source>
        <dbReference type="Proteomes" id="UP000499080"/>
    </source>
</evidence>
<accession>A0A4Y2GWR9</accession>
<reference evidence="1 2" key="1">
    <citation type="journal article" date="2019" name="Sci. Rep.">
        <title>Orb-weaving spider Araneus ventricosus genome elucidates the spidroin gene catalogue.</title>
        <authorList>
            <person name="Kono N."/>
            <person name="Nakamura H."/>
            <person name="Ohtoshi R."/>
            <person name="Moran D.A.P."/>
            <person name="Shinohara A."/>
            <person name="Yoshida Y."/>
            <person name="Fujiwara M."/>
            <person name="Mori M."/>
            <person name="Tomita M."/>
            <person name="Arakawa K."/>
        </authorList>
    </citation>
    <scope>NUCLEOTIDE SEQUENCE [LARGE SCALE GENOMIC DNA]</scope>
</reference>